<dbReference type="PANTHER" id="PTHR40562:SF1">
    <property type="entry name" value="NITRITE REDUCTASE (NADH) SMALL SUBUNIT"/>
    <property type="match status" value="1"/>
</dbReference>
<dbReference type="InterPro" id="IPR017881">
    <property type="entry name" value="NirD"/>
</dbReference>
<dbReference type="CDD" id="cd03529">
    <property type="entry name" value="Rieske_NirD"/>
    <property type="match status" value="1"/>
</dbReference>
<proteinExistence type="predicted"/>
<dbReference type="Gene3D" id="2.102.10.10">
    <property type="entry name" value="Rieske [2Fe-2S] iron-sulphur domain"/>
    <property type="match status" value="1"/>
</dbReference>
<dbReference type="InterPro" id="IPR012748">
    <property type="entry name" value="Rieske-like_NirD"/>
</dbReference>
<dbReference type="Proteomes" id="UP000032266">
    <property type="component" value="Chromosome"/>
</dbReference>
<keyword evidence="1 4" id="KW-0560">Oxidoreductase</keyword>
<name>A0A0C5VI92_9GAMM</name>
<dbReference type="PATRIC" id="fig|1445510.3.peg.1899"/>
<dbReference type="OrthoDB" id="516687at2"/>
<evidence type="ECO:0000256" key="1">
    <source>
        <dbReference type="ARBA" id="ARBA00023002"/>
    </source>
</evidence>
<dbReference type="AlphaFoldDB" id="A0A0C5VI92"/>
<feature type="domain" description="Rieske-like [2Fe-2S]" evidence="3">
    <location>
        <begin position="6"/>
        <end position="110"/>
    </location>
</feature>
<organism evidence="4 5">
    <name type="scientific">Gynuella sunshinyii YC6258</name>
    <dbReference type="NCBI Taxonomy" id="1445510"/>
    <lineage>
        <taxon>Bacteria</taxon>
        <taxon>Pseudomonadati</taxon>
        <taxon>Pseudomonadota</taxon>
        <taxon>Gammaproteobacteria</taxon>
        <taxon>Oceanospirillales</taxon>
        <taxon>Saccharospirillaceae</taxon>
        <taxon>Gynuella</taxon>
    </lineage>
</organism>
<dbReference type="Pfam" id="PF13806">
    <property type="entry name" value="Rieske_2"/>
    <property type="match status" value="1"/>
</dbReference>
<dbReference type="EC" id="1.7.1.4" evidence="4"/>
<dbReference type="STRING" id="1445510.YC6258_01942"/>
<keyword evidence="2" id="KW-0534">Nitrate assimilation</keyword>
<protein>
    <submittedName>
        <fullName evidence="4">Ferredoxin subunit of nitrite reductase and ring-hydroxylating dioxygenase</fullName>
        <ecNumber evidence="4">1.7.1.4</ecNumber>
    </submittedName>
</protein>
<dbReference type="GO" id="GO:0051537">
    <property type="term" value="F:2 iron, 2 sulfur cluster binding"/>
    <property type="evidence" value="ECO:0007669"/>
    <property type="project" value="InterPro"/>
</dbReference>
<dbReference type="GO" id="GO:0051213">
    <property type="term" value="F:dioxygenase activity"/>
    <property type="evidence" value="ECO:0007669"/>
    <property type="project" value="UniProtKB-KW"/>
</dbReference>
<dbReference type="PANTHER" id="PTHR40562">
    <property type="match status" value="1"/>
</dbReference>
<sequence>MKTTKQWTRICKKEDLVAWSGVAALIDGQQVALIYLPGPCEQVYAISNIDPYSGAGVIARGIVGSLQGKTVIASPIYKQHFNLENGQCLEDSSIKIPVWPVQISQQHVEIGLENRMLSVNE</sequence>
<dbReference type="SUPFAM" id="SSF50022">
    <property type="entry name" value="ISP domain"/>
    <property type="match status" value="1"/>
</dbReference>
<dbReference type="PROSITE" id="PS51300">
    <property type="entry name" value="NIRD"/>
    <property type="match status" value="1"/>
</dbReference>
<evidence type="ECO:0000256" key="2">
    <source>
        <dbReference type="ARBA" id="ARBA00023063"/>
    </source>
</evidence>
<dbReference type="GO" id="GO:0042128">
    <property type="term" value="P:nitrate assimilation"/>
    <property type="evidence" value="ECO:0007669"/>
    <property type="project" value="UniProtKB-KW"/>
</dbReference>
<dbReference type="GO" id="GO:0008942">
    <property type="term" value="F:nitrite reductase [NAD(P)H] activity"/>
    <property type="evidence" value="ECO:0007669"/>
    <property type="project" value="UniProtKB-EC"/>
</dbReference>
<keyword evidence="5" id="KW-1185">Reference proteome</keyword>
<keyword evidence="4" id="KW-0223">Dioxygenase</keyword>
<dbReference type="NCBIfam" id="TIGR02378">
    <property type="entry name" value="nirD_assim_sml"/>
    <property type="match status" value="1"/>
</dbReference>
<gene>
    <name evidence="4" type="ORF">YC6258_01942</name>
</gene>
<evidence type="ECO:0000313" key="5">
    <source>
        <dbReference type="Proteomes" id="UP000032266"/>
    </source>
</evidence>
<evidence type="ECO:0000313" key="4">
    <source>
        <dbReference type="EMBL" id="AJQ93986.1"/>
    </source>
</evidence>
<dbReference type="InterPro" id="IPR036922">
    <property type="entry name" value="Rieske_2Fe-2S_sf"/>
</dbReference>
<dbReference type="KEGG" id="gsn:YC6258_01942"/>
<dbReference type="RefSeq" id="WP_044616610.1">
    <property type="nucleotide sequence ID" value="NZ_CP007142.1"/>
</dbReference>
<dbReference type="EMBL" id="CP007142">
    <property type="protein sequence ID" value="AJQ93986.1"/>
    <property type="molecule type" value="Genomic_DNA"/>
</dbReference>
<dbReference type="HOGENOM" id="CLU_055690_3_0_6"/>
<accession>A0A0C5VI92</accession>
<evidence type="ECO:0000259" key="3">
    <source>
        <dbReference type="Pfam" id="PF13806"/>
    </source>
</evidence>
<reference evidence="4 5" key="1">
    <citation type="submission" date="2014-01" db="EMBL/GenBank/DDBJ databases">
        <title>Full genme sequencing of cellulolytic bacterium Gynuella sunshinyii YC6258T gen. nov., sp. nov.</title>
        <authorList>
            <person name="Khan H."/>
            <person name="Chung E.J."/>
            <person name="Chung Y.R."/>
        </authorList>
    </citation>
    <scope>NUCLEOTIDE SEQUENCE [LARGE SCALE GENOMIC DNA]</scope>
    <source>
        <strain evidence="4 5">YC6258</strain>
    </source>
</reference>